<sequence length="441" mass="50584">MNFNINGLLLFLLCSTSLSVNGQSKAHNEQIESYFEQRIENGHAENQLIPYTNKRGLAAKNWQSAKSNVWALWKTVNNRIEQLPTPVQGTAEMSTNQWELIGEEPMPFYYFKKGETGINKAPLFLNLHGSGPKAIEFKNTAAWALRYQDSPSIYFIPQIPSERRYRWWLKPVQYAWERMFRLAMLDEKIDPNKIFITGISEGGYGSQRLGAFYADYLAGIGPMAGGEPLRNAPPVNFKHIAFSLQTGENDRMFGRNTLTKAAKDTFDILEAKYPGSYKHQVIIQAGKGHGIDYTTTTPWLVKFTRNATPTDLHFVFFPMDGRYRKTFYNIALNSPIKLKEGDKKDRVIFDVKFNQNTVMVETYVADAELKDKCLYDDLDFSIFLDERYVDLNKKVKLIYNGRQILNKKLKLDEASLVESTALFADPERVFPVKLSVEAKRK</sequence>
<feature type="chain" id="PRO_5024957780" description="Alpha/beta hydrolase" evidence="2">
    <location>
        <begin position="23"/>
        <end position="441"/>
    </location>
</feature>
<dbReference type="InterPro" id="IPR050955">
    <property type="entry name" value="Plant_Biomass_Hydrol_Est"/>
</dbReference>
<dbReference type="Proteomes" id="UP000326921">
    <property type="component" value="Chromosome"/>
</dbReference>
<organism evidence="3 4">
    <name type="scientific">Sphingobacterium zhuxiongii</name>
    <dbReference type="NCBI Taxonomy" id="2662364"/>
    <lineage>
        <taxon>Bacteria</taxon>
        <taxon>Pseudomonadati</taxon>
        <taxon>Bacteroidota</taxon>
        <taxon>Sphingobacteriia</taxon>
        <taxon>Sphingobacteriales</taxon>
        <taxon>Sphingobacteriaceae</taxon>
        <taxon>Sphingobacterium</taxon>
    </lineage>
</organism>
<evidence type="ECO:0000256" key="1">
    <source>
        <dbReference type="ARBA" id="ARBA00022729"/>
    </source>
</evidence>
<dbReference type="InterPro" id="IPR029058">
    <property type="entry name" value="AB_hydrolase_fold"/>
</dbReference>
<dbReference type="SUPFAM" id="SSF53474">
    <property type="entry name" value="alpha/beta-Hydrolases"/>
    <property type="match status" value="1"/>
</dbReference>
<dbReference type="PANTHER" id="PTHR43037">
    <property type="entry name" value="UNNAMED PRODUCT-RELATED"/>
    <property type="match status" value="1"/>
</dbReference>
<evidence type="ECO:0000256" key="2">
    <source>
        <dbReference type="SAM" id="SignalP"/>
    </source>
</evidence>
<dbReference type="KEGG" id="sphe:GFH32_16875"/>
<proteinExistence type="predicted"/>
<evidence type="ECO:0000313" key="3">
    <source>
        <dbReference type="EMBL" id="QGA27894.1"/>
    </source>
</evidence>
<keyword evidence="4" id="KW-1185">Reference proteome</keyword>
<reference evidence="3 4" key="1">
    <citation type="submission" date="2019-10" db="EMBL/GenBank/DDBJ databases">
        <authorList>
            <person name="Dong K."/>
        </authorList>
    </citation>
    <scope>NUCLEOTIDE SEQUENCE [LARGE SCALE GENOMIC DNA]</scope>
    <source>
        <strain evidence="4">dk4302</strain>
    </source>
</reference>
<name>A0A5Q0QF20_9SPHI</name>
<dbReference type="EMBL" id="CP045652">
    <property type="protein sequence ID" value="QGA27894.1"/>
    <property type="molecule type" value="Genomic_DNA"/>
</dbReference>
<accession>A0A5Q0QF20</accession>
<gene>
    <name evidence="3" type="ORF">GFH32_16875</name>
</gene>
<dbReference type="RefSeq" id="WP_153512721.1">
    <property type="nucleotide sequence ID" value="NZ_CP045652.1"/>
</dbReference>
<evidence type="ECO:0000313" key="4">
    <source>
        <dbReference type="Proteomes" id="UP000326921"/>
    </source>
</evidence>
<evidence type="ECO:0008006" key="5">
    <source>
        <dbReference type="Google" id="ProtNLM"/>
    </source>
</evidence>
<protein>
    <recommendedName>
        <fullName evidence="5">Alpha/beta hydrolase</fullName>
    </recommendedName>
</protein>
<keyword evidence="1 2" id="KW-0732">Signal</keyword>
<dbReference type="Gene3D" id="3.40.50.1820">
    <property type="entry name" value="alpha/beta hydrolase"/>
    <property type="match status" value="1"/>
</dbReference>
<feature type="signal peptide" evidence="2">
    <location>
        <begin position="1"/>
        <end position="22"/>
    </location>
</feature>
<dbReference type="PANTHER" id="PTHR43037:SF1">
    <property type="entry name" value="BLL1128 PROTEIN"/>
    <property type="match status" value="1"/>
</dbReference>
<dbReference type="AlphaFoldDB" id="A0A5Q0QF20"/>